<dbReference type="OrthoDB" id="248122at2759"/>
<dbReference type="Pfam" id="PF13638">
    <property type="entry name" value="PIN_4"/>
    <property type="match status" value="1"/>
</dbReference>
<accession>A0A3R7PFT7</accession>
<feature type="domain" description="PIN" evidence="1">
    <location>
        <begin position="72"/>
        <end position="195"/>
    </location>
</feature>
<name>A0A3R7PFT7_9TRYP</name>
<sequence length="201" mass="22737">MQATLKMGTDLRLTRLRRLPIGTFKRESVVAPTMTQERGNESHILSSYLVFDLQSLLEANSQGLIEPLTGALRRNRILIPELVIHRLDDKNKKATQTLSLGNSDEATATAKRFRDLLQFLSRNKEKDWLLLQQKGVNEDRRFFAKNNLGNDLNDVRRYVSYALFVKGNVSEKVFFVTSDPGLKRCAEDEGVLTASIGDLIA</sequence>
<protein>
    <recommendedName>
        <fullName evidence="1">PIN domain-containing protein</fullName>
    </recommendedName>
</protein>
<dbReference type="GeneID" id="40316127"/>
<dbReference type="Gene3D" id="3.40.50.1010">
    <property type="entry name" value="5'-nuclease"/>
    <property type="match status" value="1"/>
</dbReference>
<proteinExistence type="predicted"/>
<evidence type="ECO:0000313" key="2">
    <source>
        <dbReference type="EMBL" id="RNF24665.1"/>
    </source>
</evidence>
<comment type="caution">
    <text evidence="2">The sequence shown here is derived from an EMBL/GenBank/DDBJ whole genome shotgun (WGS) entry which is preliminary data.</text>
</comment>
<gene>
    <name evidence="2" type="ORF">Tco025E_02516</name>
</gene>
<dbReference type="Proteomes" id="UP000284403">
    <property type="component" value="Unassembled WGS sequence"/>
</dbReference>
<reference evidence="2 3" key="1">
    <citation type="journal article" date="2018" name="BMC Genomics">
        <title>Genomic comparison of Trypanosoma conorhini and Trypanosoma rangeli to Trypanosoma cruzi strains of high and low virulence.</title>
        <authorList>
            <person name="Bradwell K.R."/>
            <person name="Koparde V.N."/>
            <person name="Matveyev A.V."/>
            <person name="Serrano M.G."/>
            <person name="Alves J.M."/>
            <person name="Parikh H."/>
            <person name="Huang B."/>
            <person name="Lee V."/>
            <person name="Espinosa-Alvarez O."/>
            <person name="Ortiz P.A."/>
            <person name="Costa-Martins A.G."/>
            <person name="Teixeira M.M."/>
            <person name="Buck G.A."/>
        </authorList>
    </citation>
    <scope>NUCLEOTIDE SEQUENCE [LARGE SCALE GENOMIC DNA]</scope>
    <source>
        <strain evidence="2 3">025E</strain>
    </source>
</reference>
<dbReference type="RefSeq" id="XP_029230512.1">
    <property type="nucleotide sequence ID" value="XM_029369441.1"/>
</dbReference>
<dbReference type="EMBL" id="MKKU01000097">
    <property type="protein sequence ID" value="RNF24665.1"/>
    <property type="molecule type" value="Genomic_DNA"/>
</dbReference>
<evidence type="ECO:0000313" key="3">
    <source>
        <dbReference type="Proteomes" id="UP000284403"/>
    </source>
</evidence>
<dbReference type="AlphaFoldDB" id="A0A3R7PFT7"/>
<dbReference type="InterPro" id="IPR002716">
    <property type="entry name" value="PIN_dom"/>
</dbReference>
<organism evidence="2 3">
    <name type="scientific">Trypanosoma conorhini</name>
    <dbReference type="NCBI Taxonomy" id="83891"/>
    <lineage>
        <taxon>Eukaryota</taxon>
        <taxon>Discoba</taxon>
        <taxon>Euglenozoa</taxon>
        <taxon>Kinetoplastea</taxon>
        <taxon>Metakinetoplastina</taxon>
        <taxon>Trypanosomatida</taxon>
        <taxon>Trypanosomatidae</taxon>
        <taxon>Trypanosoma</taxon>
    </lineage>
</organism>
<keyword evidence="3" id="KW-1185">Reference proteome</keyword>
<evidence type="ECO:0000259" key="1">
    <source>
        <dbReference type="Pfam" id="PF13638"/>
    </source>
</evidence>